<dbReference type="InterPro" id="IPR011914">
    <property type="entry name" value="RfaE_dom_II"/>
</dbReference>
<dbReference type="GO" id="GO:0005524">
    <property type="term" value="F:ATP binding"/>
    <property type="evidence" value="ECO:0007669"/>
    <property type="project" value="UniProtKB-KW"/>
</dbReference>
<proteinExistence type="predicted"/>
<dbReference type="NCBIfam" id="TIGR00125">
    <property type="entry name" value="cyt_tran_rel"/>
    <property type="match status" value="1"/>
</dbReference>
<evidence type="ECO:0000256" key="4">
    <source>
        <dbReference type="ARBA" id="ARBA00022741"/>
    </source>
</evidence>
<dbReference type="PATRIC" id="fig|1279009.4.peg.1002"/>
<feature type="domain" description="Cytidyltransferase-like" evidence="8">
    <location>
        <begin position="33"/>
        <end position="126"/>
    </location>
</feature>
<dbReference type="InterPro" id="IPR050385">
    <property type="entry name" value="Archaeal_FAD_synthase"/>
</dbReference>
<dbReference type="NCBIfam" id="TIGR02199">
    <property type="entry name" value="rfaE_dom_II"/>
    <property type="match status" value="1"/>
</dbReference>
<accession>M7NZR2</accession>
<dbReference type="SUPFAM" id="SSF52374">
    <property type="entry name" value="Nucleotidylyl transferase"/>
    <property type="match status" value="1"/>
</dbReference>
<dbReference type="RefSeq" id="WP_009194390.1">
    <property type="nucleotide sequence ID" value="NZ_AODQ01000016.1"/>
</dbReference>
<reference evidence="9 10" key="1">
    <citation type="journal article" date="2013" name="Genome Announc.">
        <title>Draft Genome Sequence of Cesiribacter andamanensis Strain AMV16T, Isolated from a Soil Sample from a Mud Volcano in the Andaman Islands, India.</title>
        <authorList>
            <person name="Shivaji S."/>
            <person name="Ara S."/>
            <person name="Begum Z."/>
            <person name="Srinivas T.N."/>
            <person name="Singh A."/>
            <person name="Kumar Pinnaka A."/>
        </authorList>
    </citation>
    <scope>NUCLEOTIDE SEQUENCE [LARGE SCALE GENOMIC DNA]</scope>
    <source>
        <strain evidence="9 10">AMV16</strain>
    </source>
</reference>
<dbReference type="GO" id="GO:0016773">
    <property type="term" value="F:phosphotransferase activity, alcohol group as acceptor"/>
    <property type="evidence" value="ECO:0007669"/>
    <property type="project" value="InterPro"/>
</dbReference>
<comment type="caution">
    <text evidence="9">The sequence shown here is derived from an EMBL/GenBank/DDBJ whole genome shotgun (WGS) entry which is preliminary data.</text>
</comment>
<evidence type="ECO:0000256" key="3">
    <source>
        <dbReference type="ARBA" id="ARBA00022695"/>
    </source>
</evidence>
<protein>
    <recommendedName>
        <fullName evidence="1">D-glycero-beta-D-manno-heptose 1-phosphate adenylyltransferase</fullName>
        <ecNumber evidence="1">2.7.7.70</ecNumber>
    </recommendedName>
</protein>
<dbReference type="Pfam" id="PF01467">
    <property type="entry name" value="CTP_transf_like"/>
    <property type="match status" value="1"/>
</dbReference>
<dbReference type="InterPro" id="IPR014729">
    <property type="entry name" value="Rossmann-like_a/b/a_fold"/>
</dbReference>
<dbReference type="Proteomes" id="UP000011910">
    <property type="component" value="Unassembled WGS sequence"/>
</dbReference>
<dbReference type="EC" id="2.7.7.70" evidence="1"/>
<keyword evidence="6" id="KW-0119">Carbohydrate metabolism</keyword>
<keyword evidence="5" id="KW-0067">ATP-binding</keyword>
<evidence type="ECO:0000313" key="9">
    <source>
        <dbReference type="EMBL" id="EMR03839.1"/>
    </source>
</evidence>
<dbReference type="STRING" id="1279009.ADICEAN_00988"/>
<dbReference type="GO" id="GO:0016779">
    <property type="term" value="F:nucleotidyltransferase activity"/>
    <property type="evidence" value="ECO:0007669"/>
    <property type="project" value="UniProtKB-KW"/>
</dbReference>
<dbReference type="PANTHER" id="PTHR43793:SF2">
    <property type="entry name" value="BIFUNCTIONAL PROTEIN HLDE"/>
    <property type="match status" value="1"/>
</dbReference>
<gene>
    <name evidence="9" type="primary">hldE_1</name>
    <name evidence="9" type="ORF">ADICEAN_00988</name>
</gene>
<evidence type="ECO:0000256" key="7">
    <source>
        <dbReference type="ARBA" id="ARBA00047428"/>
    </source>
</evidence>
<keyword evidence="10" id="KW-1185">Reference proteome</keyword>
<evidence type="ECO:0000259" key="8">
    <source>
        <dbReference type="Pfam" id="PF01467"/>
    </source>
</evidence>
<dbReference type="eggNOG" id="COG0615">
    <property type="taxonomic scope" value="Bacteria"/>
</dbReference>
<organism evidence="9 10">
    <name type="scientific">Cesiribacter andamanensis AMV16</name>
    <dbReference type="NCBI Taxonomy" id="1279009"/>
    <lineage>
        <taxon>Bacteria</taxon>
        <taxon>Pseudomonadati</taxon>
        <taxon>Bacteroidota</taxon>
        <taxon>Cytophagia</taxon>
        <taxon>Cytophagales</taxon>
        <taxon>Cesiribacteraceae</taxon>
        <taxon>Cesiribacter</taxon>
    </lineage>
</organism>
<sequence length="163" mass="17621">MRLNQHSSAKILSQPALQLTLTEWRTNGQRVVFTNGCFDLLHLGHVDYLEKASQLGDRLVIGINSDASVKRLKGSSRPLQTEGARARLLAALSFVDAVVLFEEDTPLELITLVAPEVLVKGDDYSIENIVGADVVLEKGGVVRTIPLVAGCSTTAIVTKIKNT</sequence>
<dbReference type="InterPro" id="IPR004821">
    <property type="entry name" value="Cyt_trans-like"/>
</dbReference>
<keyword evidence="4" id="KW-0547">Nucleotide-binding</keyword>
<evidence type="ECO:0000256" key="2">
    <source>
        <dbReference type="ARBA" id="ARBA00022679"/>
    </source>
</evidence>
<dbReference type="GO" id="GO:0005975">
    <property type="term" value="P:carbohydrate metabolic process"/>
    <property type="evidence" value="ECO:0007669"/>
    <property type="project" value="InterPro"/>
</dbReference>
<evidence type="ECO:0000256" key="1">
    <source>
        <dbReference type="ARBA" id="ARBA00012519"/>
    </source>
</evidence>
<dbReference type="Gene3D" id="3.40.50.620">
    <property type="entry name" value="HUPs"/>
    <property type="match status" value="1"/>
</dbReference>
<comment type="catalytic activity">
    <reaction evidence="7">
        <text>D-glycero-beta-D-manno-heptose 1-phosphate + ATP + H(+) = ADP-D-glycero-beta-D-manno-heptose + diphosphate</text>
        <dbReference type="Rhea" id="RHEA:27465"/>
        <dbReference type="ChEBI" id="CHEBI:15378"/>
        <dbReference type="ChEBI" id="CHEBI:30616"/>
        <dbReference type="ChEBI" id="CHEBI:33019"/>
        <dbReference type="ChEBI" id="CHEBI:59967"/>
        <dbReference type="ChEBI" id="CHEBI:61593"/>
        <dbReference type="EC" id="2.7.7.70"/>
    </reaction>
</comment>
<evidence type="ECO:0000313" key="10">
    <source>
        <dbReference type="Proteomes" id="UP000011910"/>
    </source>
</evidence>
<dbReference type="AlphaFoldDB" id="M7NZR2"/>
<keyword evidence="3" id="KW-0548">Nucleotidyltransferase</keyword>
<dbReference type="EMBL" id="AODQ01000016">
    <property type="protein sequence ID" value="EMR03839.1"/>
    <property type="molecule type" value="Genomic_DNA"/>
</dbReference>
<evidence type="ECO:0000256" key="5">
    <source>
        <dbReference type="ARBA" id="ARBA00022840"/>
    </source>
</evidence>
<name>M7NZR2_9BACT</name>
<dbReference type="PANTHER" id="PTHR43793">
    <property type="entry name" value="FAD SYNTHASE"/>
    <property type="match status" value="1"/>
</dbReference>
<evidence type="ECO:0000256" key="6">
    <source>
        <dbReference type="ARBA" id="ARBA00023277"/>
    </source>
</evidence>
<dbReference type="OrthoDB" id="9795543at2"/>
<keyword evidence="2" id="KW-0808">Transferase</keyword>